<dbReference type="PANTHER" id="PTHR12649">
    <property type="entry name" value="PEPTIDYL-TRNA HYDROLASE 2"/>
    <property type="match status" value="1"/>
</dbReference>
<dbReference type="GO" id="GO:0005829">
    <property type="term" value="C:cytosol"/>
    <property type="evidence" value="ECO:0007669"/>
    <property type="project" value="TreeGrafter"/>
</dbReference>
<keyword evidence="3" id="KW-1185">Reference proteome</keyword>
<evidence type="ECO:0000313" key="3">
    <source>
        <dbReference type="Proteomes" id="UP000306102"/>
    </source>
</evidence>
<name>A0A4S4EBU1_CAMSN</name>
<feature type="compositionally biased region" description="Basic and acidic residues" evidence="1">
    <location>
        <begin position="1"/>
        <end position="16"/>
    </location>
</feature>
<proteinExistence type="predicted"/>
<sequence length="371" mass="41525">MEEKEPTEDDGGRNLAEEELTEDEAARGDRRRPREATEKEAAVAWRRRRRWWPGGADCLYLTRSFSSSFLTIIMLGSFRSPTQPSKKQQEEKQGREWFGVSFKPENFIPGQFISFILGLFLDLSSKPTKTSTTNKKSTTNLLLGNHQSHTLSSPNTDHQELKMSAVPFETMGAMWTTKIVVTCKNQQAMNRLKEAAESIGLQLLLLLMQDAHRLQTNQNSPMSWFDSLLNSSCCHIHGLEFFRLKRVRIITTPLLSNPQSLHLILKKRSPMSTKVKKVNGEQLPISPSIVVTADLSFCSYSCLDCPPTLIRIQSSNWNYSCWSVSQLGSLQSLLPLHTAVSSARLTSCLGVDSKGSRSLSQGMLCSANPGV</sequence>
<dbReference type="InterPro" id="IPR002833">
    <property type="entry name" value="PTH2"/>
</dbReference>
<dbReference type="STRING" id="542762.A0A4S4EBU1"/>
<evidence type="ECO:0000313" key="2">
    <source>
        <dbReference type="EMBL" id="THG13692.1"/>
    </source>
</evidence>
<accession>A0A4S4EBU1</accession>
<organism evidence="2 3">
    <name type="scientific">Camellia sinensis var. sinensis</name>
    <name type="common">China tea</name>
    <dbReference type="NCBI Taxonomy" id="542762"/>
    <lineage>
        <taxon>Eukaryota</taxon>
        <taxon>Viridiplantae</taxon>
        <taxon>Streptophyta</taxon>
        <taxon>Embryophyta</taxon>
        <taxon>Tracheophyta</taxon>
        <taxon>Spermatophyta</taxon>
        <taxon>Magnoliopsida</taxon>
        <taxon>eudicotyledons</taxon>
        <taxon>Gunneridae</taxon>
        <taxon>Pentapetalae</taxon>
        <taxon>asterids</taxon>
        <taxon>Ericales</taxon>
        <taxon>Theaceae</taxon>
        <taxon>Camellia</taxon>
    </lineage>
</organism>
<comment type="caution">
    <text evidence="2">The sequence shown here is derived from an EMBL/GenBank/DDBJ whole genome shotgun (WGS) entry which is preliminary data.</text>
</comment>
<protein>
    <submittedName>
        <fullName evidence="2">Uncharacterized protein</fullName>
    </submittedName>
</protein>
<feature type="region of interest" description="Disordered" evidence="1">
    <location>
        <begin position="1"/>
        <end position="39"/>
    </location>
</feature>
<dbReference type="EMBL" id="SDRB02005770">
    <property type="protein sequence ID" value="THG13692.1"/>
    <property type="molecule type" value="Genomic_DNA"/>
</dbReference>
<reference evidence="2 3" key="1">
    <citation type="journal article" date="2018" name="Proc. Natl. Acad. Sci. U.S.A.">
        <title>Draft genome sequence of Camellia sinensis var. sinensis provides insights into the evolution of the tea genome and tea quality.</title>
        <authorList>
            <person name="Wei C."/>
            <person name="Yang H."/>
            <person name="Wang S."/>
            <person name="Zhao J."/>
            <person name="Liu C."/>
            <person name="Gao L."/>
            <person name="Xia E."/>
            <person name="Lu Y."/>
            <person name="Tai Y."/>
            <person name="She G."/>
            <person name="Sun J."/>
            <person name="Cao H."/>
            <person name="Tong W."/>
            <person name="Gao Q."/>
            <person name="Li Y."/>
            <person name="Deng W."/>
            <person name="Jiang X."/>
            <person name="Wang W."/>
            <person name="Chen Q."/>
            <person name="Zhang S."/>
            <person name="Li H."/>
            <person name="Wu J."/>
            <person name="Wang P."/>
            <person name="Li P."/>
            <person name="Shi C."/>
            <person name="Zheng F."/>
            <person name="Jian J."/>
            <person name="Huang B."/>
            <person name="Shan D."/>
            <person name="Shi M."/>
            <person name="Fang C."/>
            <person name="Yue Y."/>
            <person name="Li F."/>
            <person name="Li D."/>
            <person name="Wei S."/>
            <person name="Han B."/>
            <person name="Jiang C."/>
            <person name="Yin Y."/>
            <person name="Xia T."/>
            <person name="Zhang Z."/>
            <person name="Bennetzen J.L."/>
            <person name="Zhao S."/>
            <person name="Wan X."/>
        </authorList>
    </citation>
    <scope>NUCLEOTIDE SEQUENCE [LARGE SCALE GENOMIC DNA]</scope>
    <source>
        <strain evidence="3">cv. Shuchazao</strain>
        <tissue evidence="2">Leaf</tissue>
    </source>
</reference>
<gene>
    <name evidence="2" type="ORF">TEA_007431</name>
</gene>
<feature type="compositionally biased region" description="Basic and acidic residues" evidence="1">
    <location>
        <begin position="24"/>
        <end position="39"/>
    </location>
</feature>
<dbReference type="Proteomes" id="UP000306102">
    <property type="component" value="Unassembled WGS sequence"/>
</dbReference>
<evidence type="ECO:0000256" key="1">
    <source>
        <dbReference type="SAM" id="MobiDB-lite"/>
    </source>
</evidence>
<dbReference type="AlphaFoldDB" id="A0A4S4EBU1"/>
<dbReference type="GO" id="GO:0004045">
    <property type="term" value="F:peptidyl-tRNA hydrolase activity"/>
    <property type="evidence" value="ECO:0007669"/>
    <property type="project" value="InterPro"/>
</dbReference>
<dbReference type="GO" id="GO:0005739">
    <property type="term" value="C:mitochondrion"/>
    <property type="evidence" value="ECO:0007669"/>
    <property type="project" value="TreeGrafter"/>
</dbReference>
<dbReference type="PANTHER" id="PTHR12649:SF11">
    <property type="entry name" value="PEPTIDYL-TRNA HYDROLASE 2, MITOCHONDRIAL"/>
    <property type="match status" value="1"/>
</dbReference>